<evidence type="ECO:0000259" key="3">
    <source>
        <dbReference type="SMART" id="SM00646"/>
    </source>
</evidence>
<feature type="chain" id="PRO_5007594955" evidence="2">
    <location>
        <begin position="30"/>
        <end position="285"/>
    </location>
</feature>
<name>A0A154BTA9_ANASB</name>
<keyword evidence="5" id="KW-1185">Reference proteome</keyword>
<gene>
    <name evidence="4" type="ORF">AXX12_03680</name>
</gene>
<dbReference type="InterPro" id="IPR002508">
    <property type="entry name" value="MurNAc-LAA_cat"/>
</dbReference>
<feature type="signal peptide" evidence="2">
    <location>
        <begin position="1"/>
        <end position="29"/>
    </location>
</feature>
<dbReference type="GO" id="GO:0008745">
    <property type="term" value="F:N-acetylmuramoyl-L-alanine amidase activity"/>
    <property type="evidence" value="ECO:0007669"/>
    <property type="project" value="InterPro"/>
</dbReference>
<proteinExistence type="predicted"/>
<evidence type="ECO:0000256" key="2">
    <source>
        <dbReference type="SAM" id="SignalP"/>
    </source>
</evidence>
<accession>A0A154BTA9</accession>
<dbReference type="EMBL" id="LSGP01000013">
    <property type="protein sequence ID" value="KYZ77243.1"/>
    <property type="molecule type" value="Genomic_DNA"/>
</dbReference>
<dbReference type="Pfam" id="PF01520">
    <property type="entry name" value="Amidase_3"/>
    <property type="match status" value="1"/>
</dbReference>
<dbReference type="OrthoDB" id="9772024at2"/>
<dbReference type="GO" id="GO:0009253">
    <property type="term" value="P:peptidoglycan catabolic process"/>
    <property type="evidence" value="ECO:0007669"/>
    <property type="project" value="InterPro"/>
</dbReference>
<sequence length="285" mass="30304">MLQNKKLLSYALLALFAFGLLVPVQAAYAAPNDTIGKSTLPSPAGGGSFIERLFGLLFDGILGPILGIFTNGKSESDTPSVVKPLPPKESGSILDKGVLRGKVIVVDPGHGGHNPGAVSNGVQEADINLSISTLLRDKLSKEGAKVIMTRQSDNAVASNNSSLGQELQARVDIAEKNNADLFISIHSNSNPDKNIAGAMTFYPKDSSSQLAIDVQKALIEQTGAVDKSVASATFYVLRNTTMPSILVETGFVTNKQEALKLNDYSYQNKIAQGVYNGVIRYLQSH</sequence>
<keyword evidence="2" id="KW-0732">Signal</keyword>
<dbReference type="PANTHER" id="PTHR30404:SF0">
    <property type="entry name" value="N-ACETYLMURAMOYL-L-ALANINE AMIDASE AMIC"/>
    <property type="match status" value="1"/>
</dbReference>
<dbReference type="CDD" id="cd02696">
    <property type="entry name" value="MurNAc-LAA"/>
    <property type="match status" value="1"/>
</dbReference>
<dbReference type="InterPro" id="IPR050695">
    <property type="entry name" value="N-acetylmuramoyl_amidase_3"/>
</dbReference>
<dbReference type="AlphaFoldDB" id="A0A154BTA9"/>
<evidence type="ECO:0000256" key="1">
    <source>
        <dbReference type="ARBA" id="ARBA00022801"/>
    </source>
</evidence>
<organism evidence="4 5">
    <name type="scientific">Anaerosporomusa subterranea</name>
    <dbReference type="NCBI Taxonomy" id="1794912"/>
    <lineage>
        <taxon>Bacteria</taxon>
        <taxon>Bacillati</taxon>
        <taxon>Bacillota</taxon>
        <taxon>Negativicutes</taxon>
        <taxon>Acetonemataceae</taxon>
        <taxon>Anaerosporomusa</taxon>
    </lineage>
</organism>
<reference evidence="4 5" key="1">
    <citation type="submission" date="2016-02" db="EMBL/GenBank/DDBJ databases">
        <title>Anaerosporomusa subterraneum gen. nov., sp. nov., a spore-forming obligate anaerobe isolated from saprolite.</title>
        <authorList>
            <person name="Choi J.K."/>
            <person name="Shah M."/>
            <person name="Yee N."/>
        </authorList>
    </citation>
    <scope>NUCLEOTIDE SEQUENCE [LARGE SCALE GENOMIC DNA]</scope>
    <source>
        <strain evidence="4 5">RU4</strain>
    </source>
</reference>
<keyword evidence="1 4" id="KW-0378">Hydrolase</keyword>
<dbReference type="SMART" id="SM00646">
    <property type="entry name" value="Ami_3"/>
    <property type="match status" value="1"/>
</dbReference>
<feature type="domain" description="MurNAc-LAA" evidence="3">
    <location>
        <begin position="171"/>
        <end position="279"/>
    </location>
</feature>
<dbReference type="Proteomes" id="UP000076268">
    <property type="component" value="Unassembled WGS sequence"/>
</dbReference>
<dbReference type="RefSeq" id="WP_066239224.1">
    <property type="nucleotide sequence ID" value="NZ_LSGP01000013.1"/>
</dbReference>
<dbReference type="GO" id="GO:0030288">
    <property type="term" value="C:outer membrane-bounded periplasmic space"/>
    <property type="evidence" value="ECO:0007669"/>
    <property type="project" value="TreeGrafter"/>
</dbReference>
<evidence type="ECO:0000313" key="4">
    <source>
        <dbReference type="EMBL" id="KYZ77243.1"/>
    </source>
</evidence>
<dbReference type="STRING" id="1794912.AXX12_03680"/>
<comment type="caution">
    <text evidence="4">The sequence shown here is derived from an EMBL/GenBank/DDBJ whole genome shotgun (WGS) entry which is preliminary data.</text>
</comment>
<dbReference type="PANTHER" id="PTHR30404">
    <property type="entry name" value="N-ACETYLMURAMOYL-L-ALANINE AMIDASE"/>
    <property type="match status" value="1"/>
</dbReference>
<evidence type="ECO:0000313" key="5">
    <source>
        <dbReference type="Proteomes" id="UP000076268"/>
    </source>
</evidence>
<dbReference type="Gene3D" id="3.40.630.40">
    <property type="entry name" value="Zn-dependent exopeptidases"/>
    <property type="match status" value="1"/>
</dbReference>
<dbReference type="SUPFAM" id="SSF53187">
    <property type="entry name" value="Zn-dependent exopeptidases"/>
    <property type="match status" value="1"/>
</dbReference>
<protein>
    <submittedName>
        <fullName evidence="4">Cell wall hydrolase</fullName>
    </submittedName>
</protein>